<accession>A0ABW5G8I2</accession>
<dbReference type="PANTHER" id="PTHR35526:SF3">
    <property type="entry name" value="ANTI-SIGMA-F FACTOR RSBW"/>
    <property type="match status" value="1"/>
</dbReference>
<comment type="caution">
    <text evidence="4">The sequence shown here is derived from an EMBL/GenBank/DDBJ whole genome shotgun (WGS) entry which is preliminary data.</text>
</comment>
<dbReference type="Gene3D" id="3.30.565.10">
    <property type="entry name" value="Histidine kinase-like ATPase, C-terminal domain"/>
    <property type="match status" value="1"/>
</dbReference>
<dbReference type="InterPro" id="IPR036890">
    <property type="entry name" value="HATPase_C_sf"/>
</dbReference>
<keyword evidence="5" id="KW-1185">Reference proteome</keyword>
<dbReference type="InterPro" id="IPR050267">
    <property type="entry name" value="Anti-sigma-factor_SerPK"/>
</dbReference>
<evidence type="ECO:0000313" key="4">
    <source>
        <dbReference type="EMBL" id="MFD2421221.1"/>
    </source>
</evidence>
<dbReference type="Pfam" id="PF13581">
    <property type="entry name" value="HATPase_c_2"/>
    <property type="match status" value="1"/>
</dbReference>
<evidence type="ECO:0000256" key="2">
    <source>
        <dbReference type="SAM" id="MobiDB-lite"/>
    </source>
</evidence>
<reference evidence="5" key="1">
    <citation type="journal article" date="2019" name="Int. J. Syst. Evol. Microbiol.">
        <title>The Global Catalogue of Microorganisms (GCM) 10K type strain sequencing project: providing services to taxonomists for standard genome sequencing and annotation.</title>
        <authorList>
            <consortium name="The Broad Institute Genomics Platform"/>
            <consortium name="The Broad Institute Genome Sequencing Center for Infectious Disease"/>
            <person name="Wu L."/>
            <person name="Ma J."/>
        </authorList>
    </citation>
    <scope>NUCLEOTIDE SEQUENCE [LARGE SCALE GENOMIC DNA]</scope>
    <source>
        <strain evidence="5">CGMCC 4.7645</strain>
    </source>
</reference>
<proteinExistence type="predicted"/>
<dbReference type="PANTHER" id="PTHR35526">
    <property type="entry name" value="ANTI-SIGMA-F FACTOR RSBW-RELATED"/>
    <property type="match status" value="1"/>
</dbReference>
<dbReference type="GO" id="GO:0005524">
    <property type="term" value="F:ATP binding"/>
    <property type="evidence" value="ECO:0007669"/>
    <property type="project" value="UniProtKB-KW"/>
</dbReference>
<dbReference type="InterPro" id="IPR003594">
    <property type="entry name" value="HATPase_dom"/>
</dbReference>
<feature type="compositionally biased region" description="Basic and acidic residues" evidence="2">
    <location>
        <begin position="7"/>
        <end position="22"/>
    </location>
</feature>
<dbReference type="SUPFAM" id="SSF55874">
    <property type="entry name" value="ATPase domain of HSP90 chaperone/DNA topoisomerase II/histidine kinase"/>
    <property type="match status" value="1"/>
</dbReference>
<keyword evidence="1" id="KW-0723">Serine/threonine-protein kinase</keyword>
<gene>
    <name evidence="4" type="ORF">ACFSXZ_33320</name>
</gene>
<feature type="region of interest" description="Disordered" evidence="2">
    <location>
        <begin position="1"/>
        <end position="22"/>
    </location>
</feature>
<dbReference type="CDD" id="cd16936">
    <property type="entry name" value="HATPase_RsbW-like"/>
    <property type="match status" value="1"/>
</dbReference>
<dbReference type="RefSeq" id="WP_378269681.1">
    <property type="nucleotide sequence ID" value="NZ_JBHUKR010000021.1"/>
</dbReference>
<keyword evidence="4" id="KW-0067">ATP-binding</keyword>
<protein>
    <submittedName>
        <fullName evidence="4">ATP-binding protein</fullName>
    </submittedName>
</protein>
<sequence>MPPTSDQDEHSIHDAEAARDTPDPGLHLVLSVEWVTPSIARDRLRRWLRAHRWAPASVDELVLAISEAVSNSIEHGYRVSPDQADDLVAHPSVIELDAKIVHEEDGRRAEFTITDSGRWMRPGRDRGSRGHGLTIIRACAEEVRIEGGETGTTVFLRSRPVPPL</sequence>
<organism evidence="4 5">
    <name type="scientific">Amycolatopsis pigmentata</name>
    <dbReference type="NCBI Taxonomy" id="450801"/>
    <lineage>
        <taxon>Bacteria</taxon>
        <taxon>Bacillati</taxon>
        <taxon>Actinomycetota</taxon>
        <taxon>Actinomycetes</taxon>
        <taxon>Pseudonocardiales</taxon>
        <taxon>Pseudonocardiaceae</taxon>
        <taxon>Amycolatopsis</taxon>
    </lineage>
</organism>
<feature type="domain" description="Histidine kinase/HSP90-like ATPase" evidence="3">
    <location>
        <begin position="40"/>
        <end position="157"/>
    </location>
</feature>
<name>A0ABW5G8I2_9PSEU</name>
<keyword evidence="1" id="KW-0808">Transferase</keyword>
<evidence type="ECO:0000256" key="1">
    <source>
        <dbReference type="ARBA" id="ARBA00022527"/>
    </source>
</evidence>
<dbReference type="Proteomes" id="UP001597417">
    <property type="component" value="Unassembled WGS sequence"/>
</dbReference>
<evidence type="ECO:0000313" key="5">
    <source>
        <dbReference type="Proteomes" id="UP001597417"/>
    </source>
</evidence>
<evidence type="ECO:0000259" key="3">
    <source>
        <dbReference type="Pfam" id="PF13581"/>
    </source>
</evidence>
<dbReference type="EMBL" id="JBHUKR010000021">
    <property type="protein sequence ID" value="MFD2421221.1"/>
    <property type="molecule type" value="Genomic_DNA"/>
</dbReference>
<keyword evidence="4" id="KW-0547">Nucleotide-binding</keyword>
<keyword evidence="1" id="KW-0418">Kinase</keyword>